<keyword evidence="5" id="KW-1185">Reference proteome</keyword>
<dbReference type="PRINTS" id="PR00455">
    <property type="entry name" value="HTHTETR"/>
</dbReference>
<dbReference type="InterPro" id="IPR039536">
    <property type="entry name" value="TetR_C_Proteobacteria"/>
</dbReference>
<sequence length="212" mass="24366">MQNVTVRRGRGRPKLVEENDRRNSIVVAAHQVLVEYGFAAATTERVAARAKVSKRGIYELFANKQELFAAVIREHRHLMLDLPRPEEENIPLVDALGKIFRLEIDEKGEREREAILNLIVRESAQFPELSDYLYDNGILRSREDLMEWLAIQARKGLVVIEDETVCAGMLMDIAFGALLPRRRLKTAPDRAARLIHIRKRFEIFLRGVSPNL</sequence>
<dbReference type="InterPro" id="IPR009057">
    <property type="entry name" value="Homeodomain-like_sf"/>
</dbReference>
<dbReference type="Gene3D" id="1.10.357.10">
    <property type="entry name" value="Tetracycline Repressor, domain 2"/>
    <property type="match status" value="1"/>
</dbReference>
<dbReference type="PANTHER" id="PTHR30055:SF223">
    <property type="entry name" value="HTH-TYPE TRANSCRIPTIONAL REGULATOR UIDR"/>
    <property type="match status" value="1"/>
</dbReference>
<name>A0ABS4ER94_9HYPH</name>
<reference evidence="4 5" key="1">
    <citation type="submission" date="2021-03" db="EMBL/GenBank/DDBJ databases">
        <title>Genomic Encyclopedia of Type Strains, Phase IV (KMG-IV): sequencing the most valuable type-strain genomes for metagenomic binning, comparative biology and taxonomic classification.</title>
        <authorList>
            <person name="Goeker M."/>
        </authorList>
    </citation>
    <scope>NUCLEOTIDE SEQUENCE [LARGE SCALE GENOMIC DNA]</scope>
    <source>
        <strain evidence="4 5">DSM 26427</strain>
    </source>
</reference>
<proteinExistence type="predicted"/>
<gene>
    <name evidence="4" type="ORF">J2Z75_003988</name>
</gene>
<dbReference type="PROSITE" id="PS50977">
    <property type="entry name" value="HTH_TETR_2"/>
    <property type="match status" value="1"/>
</dbReference>
<organism evidence="4 5">
    <name type="scientific">Rhizobium herbae</name>
    <dbReference type="NCBI Taxonomy" id="508661"/>
    <lineage>
        <taxon>Bacteria</taxon>
        <taxon>Pseudomonadati</taxon>
        <taxon>Pseudomonadota</taxon>
        <taxon>Alphaproteobacteria</taxon>
        <taxon>Hyphomicrobiales</taxon>
        <taxon>Rhizobiaceae</taxon>
        <taxon>Rhizobium/Agrobacterium group</taxon>
        <taxon>Rhizobium</taxon>
    </lineage>
</organism>
<dbReference type="InterPro" id="IPR001647">
    <property type="entry name" value="HTH_TetR"/>
</dbReference>
<feature type="DNA-binding region" description="H-T-H motif" evidence="2">
    <location>
        <begin position="42"/>
        <end position="61"/>
    </location>
</feature>
<dbReference type="InterPro" id="IPR050109">
    <property type="entry name" value="HTH-type_TetR-like_transc_reg"/>
</dbReference>
<dbReference type="EMBL" id="JAGGJV010000007">
    <property type="protein sequence ID" value="MBP1860467.1"/>
    <property type="molecule type" value="Genomic_DNA"/>
</dbReference>
<protein>
    <submittedName>
        <fullName evidence="4">AcrR family transcriptional regulator</fullName>
    </submittedName>
</protein>
<accession>A0ABS4ER94</accession>
<evidence type="ECO:0000313" key="5">
    <source>
        <dbReference type="Proteomes" id="UP000823786"/>
    </source>
</evidence>
<comment type="caution">
    <text evidence="4">The sequence shown here is derived from an EMBL/GenBank/DDBJ whole genome shotgun (WGS) entry which is preliminary data.</text>
</comment>
<dbReference type="Proteomes" id="UP000823786">
    <property type="component" value="Unassembled WGS sequence"/>
</dbReference>
<dbReference type="SUPFAM" id="SSF46689">
    <property type="entry name" value="Homeodomain-like"/>
    <property type="match status" value="1"/>
</dbReference>
<dbReference type="RefSeq" id="WP_209854464.1">
    <property type="nucleotide sequence ID" value="NZ_JAGGJV010000007.1"/>
</dbReference>
<dbReference type="Pfam" id="PF14246">
    <property type="entry name" value="TetR_C_7"/>
    <property type="match status" value="1"/>
</dbReference>
<evidence type="ECO:0000313" key="4">
    <source>
        <dbReference type="EMBL" id="MBP1860467.1"/>
    </source>
</evidence>
<evidence type="ECO:0000256" key="1">
    <source>
        <dbReference type="ARBA" id="ARBA00023125"/>
    </source>
</evidence>
<feature type="domain" description="HTH tetR-type" evidence="3">
    <location>
        <begin position="19"/>
        <end position="79"/>
    </location>
</feature>
<dbReference type="Pfam" id="PF00440">
    <property type="entry name" value="TetR_N"/>
    <property type="match status" value="1"/>
</dbReference>
<evidence type="ECO:0000259" key="3">
    <source>
        <dbReference type="PROSITE" id="PS50977"/>
    </source>
</evidence>
<evidence type="ECO:0000256" key="2">
    <source>
        <dbReference type="PROSITE-ProRule" id="PRU00335"/>
    </source>
</evidence>
<keyword evidence="1 2" id="KW-0238">DNA-binding</keyword>
<dbReference type="PANTHER" id="PTHR30055">
    <property type="entry name" value="HTH-TYPE TRANSCRIPTIONAL REGULATOR RUTR"/>
    <property type="match status" value="1"/>
</dbReference>